<sequence>MLPLDVDKRCSTVHTMLEWTSAHNSEMEKRGRKFSVQFMYSLIKDRLGLQFVIFGMMQKHNNVADQVQPDASQGAYKLRMAIAQAEIAAVQVRVNDSAMKPVYETPAFGKDDNAIARHGIHGLYALYNIDIPAADLRKGDNIIYLTQRKASGSSNAVMYDNLRLPSPPVSSSSS</sequence>
<dbReference type="InterPro" id="IPR029411">
    <property type="entry name" value="RG-lyase_III"/>
</dbReference>
<reference evidence="2" key="1">
    <citation type="submission" date="2016-03" db="EMBL/GenBank/DDBJ databases">
        <title>Mechanisms controlling the formation of the plant cell surface in tip-growing cells are functionally conserved among land plants.</title>
        <authorList>
            <person name="Honkanen S."/>
            <person name="Jones V.A."/>
            <person name="Morieri G."/>
            <person name="Champion C."/>
            <person name="Hetherington A.J."/>
            <person name="Kelly S."/>
            <person name="Saint-Marcoux D."/>
            <person name="Proust H."/>
            <person name="Prescott H."/>
            <person name="Dolan L."/>
        </authorList>
    </citation>
    <scope>NUCLEOTIDE SEQUENCE [LARGE SCALE GENOMIC DNA]</scope>
    <source>
        <tissue evidence="2">Whole gametophyte</tissue>
    </source>
</reference>
<proteinExistence type="predicted"/>
<comment type="caution">
    <text evidence="2">The sequence shown here is derived from an EMBL/GenBank/DDBJ whole genome shotgun (WGS) entry which is preliminary data.</text>
</comment>
<evidence type="ECO:0000313" key="2">
    <source>
        <dbReference type="EMBL" id="OAE29084.1"/>
    </source>
</evidence>
<evidence type="ECO:0000313" key="3">
    <source>
        <dbReference type="Proteomes" id="UP000077202"/>
    </source>
</evidence>
<protein>
    <recommendedName>
        <fullName evidence="1">Rhamnogalacturonan lyase domain-containing protein</fullName>
    </recommendedName>
</protein>
<dbReference type="PANTHER" id="PTHR32018">
    <property type="entry name" value="RHAMNOGALACTURONATE LYASE FAMILY PROTEIN"/>
    <property type="match status" value="1"/>
</dbReference>
<organism evidence="2 3">
    <name type="scientific">Marchantia polymorpha subsp. ruderalis</name>
    <dbReference type="NCBI Taxonomy" id="1480154"/>
    <lineage>
        <taxon>Eukaryota</taxon>
        <taxon>Viridiplantae</taxon>
        <taxon>Streptophyta</taxon>
        <taxon>Embryophyta</taxon>
        <taxon>Marchantiophyta</taxon>
        <taxon>Marchantiopsida</taxon>
        <taxon>Marchantiidae</taxon>
        <taxon>Marchantiales</taxon>
        <taxon>Marchantiaceae</taxon>
        <taxon>Marchantia</taxon>
    </lineage>
</organism>
<dbReference type="InterPro" id="IPR008979">
    <property type="entry name" value="Galactose-bd-like_sf"/>
</dbReference>
<name>A0A176W7W0_MARPO</name>
<evidence type="ECO:0000259" key="1">
    <source>
        <dbReference type="Pfam" id="PF14683"/>
    </source>
</evidence>
<dbReference type="PANTHER" id="PTHR32018:SF1">
    <property type="entry name" value="RHAMNOGALACTURONAN ENDOLYASE"/>
    <property type="match status" value="1"/>
</dbReference>
<dbReference type="EMBL" id="LVLJ01001532">
    <property type="protein sequence ID" value="OAE29084.1"/>
    <property type="molecule type" value="Genomic_DNA"/>
</dbReference>
<dbReference type="SUPFAM" id="SSF49785">
    <property type="entry name" value="Galactose-binding domain-like"/>
    <property type="match status" value="1"/>
</dbReference>
<feature type="domain" description="Rhamnogalacturonan lyase" evidence="1">
    <location>
        <begin position="53"/>
        <end position="164"/>
    </location>
</feature>
<dbReference type="Pfam" id="PF14683">
    <property type="entry name" value="CBM-like"/>
    <property type="match status" value="1"/>
</dbReference>
<dbReference type="InterPro" id="IPR051850">
    <property type="entry name" value="Polysacch_Lyase_4"/>
</dbReference>
<keyword evidence="3" id="KW-1185">Reference proteome</keyword>
<gene>
    <name evidence="2" type="ORF">AXG93_1626s1110</name>
</gene>
<accession>A0A176W7W0</accession>
<dbReference type="AlphaFoldDB" id="A0A176W7W0"/>
<dbReference type="Gene3D" id="2.60.120.260">
    <property type="entry name" value="Galactose-binding domain-like"/>
    <property type="match status" value="1"/>
</dbReference>
<dbReference type="Proteomes" id="UP000077202">
    <property type="component" value="Unassembled WGS sequence"/>
</dbReference>